<sequence length="99" mass="10347">MTDLVADAAVWRDRARVADEAAAELDRLIEAASGVVRANYFGSGCVEGVALFNGLRNELSDCRADLGALAQELASTAARCRIAAETYAAADESAGKLVK</sequence>
<accession>A0ABV6H7Y2</accession>
<name>A0ABV6H7Y2_9ACTN</name>
<comment type="caution">
    <text evidence="1">The sequence shown here is derived from an EMBL/GenBank/DDBJ whole genome shotgun (WGS) entry which is preliminary data.</text>
</comment>
<evidence type="ECO:0000313" key="2">
    <source>
        <dbReference type="Proteomes" id="UP001589783"/>
    </source>
</evidence>
<reference evidence="1 2" key="1">
    <citation type="submission" date="2024-09" db="EMBL/GenBank/DDBJ databases">
        <authorList>
            <person name="Sun Q."/>
            <person name="Mori K."/>
        </authorList>
    </citation>
    <scope>NUCLEOTIDE SEQUENCE [LARGE SCALE GENOMIC DNA]</scope>
    <source>
        <strain evidence="1 2">CCM 7957</strain>
    </source>
</reference>
<gene>
    <name evidence="1" type="ORF">ACFFJD_08990</name>
</gene>
<dbReference type="Proteomes" id="UP001589783">
    <property type="component" value="Unassembled WGS sequence"/>
</dbReference>
<dbReference type="EMBL" id="JBHLWV010000019">
    <property type="protein sequence ID" value="MFC0314986.1"/>
    <property type="molecule type" value="Genomic_DNA"/>
</dbReference>
<evidence type="ECO:0000313" key="1">
    <source>
        <dbReference type="EMBL" id="MFC0314986.1"/>
    </source>
</evidence>
<proteinExistence type="predicted"/>
<dbReference type="Pfam" id="PF10824">
    <property type="entry name" value="T7SS_ESX_EspC"/>
    <property type="match status" value="1"/>
</dbReference>
<organism evidence="1 2">
    <name type="scientific">Gordonia phosphorivorans</name>
    <dbReference type="NCBI Taxonomy" id="1056982"/>
    <lineage>
        <taxon>Bacteria</taxon>
        <taxon>Bacillati</taxon>
        <taxon>Actinomycetota</taxon>
        <taxon>Actinomycetes</taxon>
        <taxon>Mycobacteriales</taxon>
        <taxon>Gordoniaceae</taxon>
        <taxon>Gordonia</taxon>
    </lineage>
</organism>
<dbReference type="RefSeq" id="WP_382363271.1">
    <property type="nucleotide sequence ID" value="NZ_JBHLWV010000019.1"/>
</dbReference>
<protein>
    <submittedName>
        <fullName evidence="1">Type VII secretion target</fullName>
    </submittedName>
</protein>
<keyword evidence="2" id="KW-1185">Reference proteome</keyword>
<dbReference type="InterPro" id="IPR022536">
    <property type="entry name" value="EspC"/>
</dbReference>